<reference evidence="1 2" key="1">
    <citation type="journal article" date="2021" name="J. Hered.">
        <title>A chromosome-level genome assembly of the parasitoid wasp, Cotesia glomerata (Hymenoptera: Braconidae).</title>
        <authorList>
            <person name="Pinto B.J."/>
            <person name="Weis J.J."/>
            <person name="Gamble T."/>
            <person name="Ode P.J."/>
            <person name="Paul R."/>
            <person name="Zaspel J.M."/>
        </authorList>
    </citation>
    <scope>NUCLEOTIDE SEQUENCE [LARGE SCALE GENOMIC DNA]</scope>
    <source>
        <strain evidence="1">CgM1</strain>
    </source>
</reference>
<comment type="caution">
    <text evidence="1">The sequence shown here is derived from an EMBL/GenBank/DDBJ whole genome shotgun (WGS) entry which is preliminary data.</text>
</comment>
<accession>A0AAV7J9V2</accession>
<protein>
    <submittedName>
        <fullName evidence="1">Uncharacterized protein</fullName>
    </submittedName>
</protein>
<organism evidence="1 2">
    <name type="scientific">Cotesia glomerata</name>
    <name type="common">Lepidopteran parasitic wasp</name>
    <name type="synonym">Apanteles glomeratus</name>
    <dbReference type="NCBI Taxonomy" id="32391"/>
    <lineage>
        <taxon>Eukaryota</taxon>
        <taxon>Metazoa</taxon>
        <taxon>Ecdysozoa</taxon>
        <taxon>Arthropoda</taxon>
        <taxon>Hexapoda</taxon>
        <taxon>Insecta</taxon>
        <taxon>Pterygota</taxon>
        <taxon>Neoptera</taxon>
        <taxon>Endopterygota</taxon>
        <taxon>Hymenoptera</taxon>
        <taxon>Apocrita</taxon>
        <taxon>Ichneumonoidea</taxon>
        <taxon>Braconidae</taxon>
        <taxon>Microgastrinae</taxon>
        <taxon>Cotesia</taxon>
    </lineage>
</organism>
<keyword evidence="2" id="KW-1185">Reference proteome</keyword>
<dbReference type="EMBL" id="JAHXZJ010000001">
    <property type="protein sequence ID" value="KAH0568497.1"/>
    <property type="molecule type" value="Genomic_DNA"/>
</dbReference>
<gene>
    <name evidence="1" type="ORF">KQX54_021083</name>
</gene>
<sequence>MDKEKRILVSCPRDCGWKLLEHFARFHSSEGWVNVREVSGYRSDCGGCGRQFIIWKGGIKIKDSGDFGGEQVLRVQKDQVMGRALVCSLTK</sequence>
<dbReference type="AlphaFoldDB" id="A0AAV7J9V2"/>
<evidence type="ECO:0000313" key="2">
    <source>
        <dbReference type="Proteomes" id="UP000826195"/>
    </source>
</evidence>
<dbReference type="Proteomes" id="UP000826195">
    <property type="component" value="Unassembled WGS sequence"/>
</dbReference>
<name>A0AAV7J9V2_COTGL</name>
<evidence type="ECO:0000313" key="1">
    <source>
        <dbReference type="EMBL" id="KAH0568497.1"/>
    </source>
</evidence>
<proteinExistence type="predicted"/>